<dbReference type="PANTHER" id="PTHR11895:SF7">
    <property type="entry name" value="GLUTAMYL-TRNA(GLN) AMIDOTRANSFERASE SUBUNIT A, MITOCHONDRIAL"/>
    <property type="match status" value="1"/>
</dbReference>
<reference evidence="3" key="1">
    <citation type="journal article" date="2021" name="Int. J. Syst. Evol. Microbiol.">
        <title>Bradyrhizobium septentrionale sp. nov. (sv. septentrionale) and Bradyrhizobium quebecense sp. nov. (sv. septentrionale) associated with legumes native to Canada possess rearranged symbiosis genes and numerous insertion sequences.</title>
        <authorList>
            <person name="Bromfield E.S.P."/>
            <person name="Cloutier S."/>
        </authorList>
    </citation>
    <scope>NUCLEOTIDE SEQUENCE</scope>
    <source>
        <strain evidence="3">12S5</strain>
    </source>
</reference>
<dbReference type="InterPro" id="IPR036928">
    <property type="entry name" value="AS_sf"/>
</dbReference>
<gene>
    <name evidence="3" type="ORF">J4P68_36250</name>
</gene>
<organism evidence="3 4">
    <name type="scientific">Bradyrhizobium quebecense</name>
    <dbReference type="NCBI Taxonomy" id="2748629"/>
    <lineage>
        <taxon>Bacteria</taxon>
        <taxon>Pseudomonadati</taxon>
        <taxon>Pseudomonadota</taxon>
        <taxon>Alphaproteobacteria</taxon>
        <taxon>Hyphomicrobiales</taxon>
        <taxon>Nitrobacteraceae</taxon>
        <taxon>Bradyrhizobium</taxon>
    </lineage>
</organism>
<dbReference type="Pfam" id="PF01425">
    <property type="entry name" value="Amidase"/>
    <property type="match status" value="1"/>
</dbReference>
<dbReference type="EMBL" id="JAGEPA010000001">
    <property type="protein sequence ID" value="MBO1434720.1"/>
    <property type="molecule type" value="Genomic_DNA"/>
</dbReference>
<dbReference type="PANTHER" id="PTHR11895">
    <property type="entry name" value="TRANSAMIDASE"/>
    <property type="match status" value="1"/>
</dbReference>
<feature type="domain" description="Amidase" evidence="2">
    <location>
        <begin position="27"/>
        <end position="466"/>
    </location>
</feature>
<dbReference type="SUPFAM" id="SSF75304">
    <property type="entry name" value="Amidase signature (AS) enzymes"/>
    <property type="match status" value="1"/>
</dbReference>
<evidence type="ECO:0000256" key="1">
    <source>
        <dbReference type="ARBA" id="ARBA00009199"/>
    </source>
</evidence>
<comment type="caution">
    <text evidence="3">The sequence shown here is derived from an EMBL/GenBank/DDBJ whole genome shotgun (WGS) entry which is preliminary data.</text>
</comment>
<comment type="similarity">
    <text evidence="1">Belongs to the amidase family.</text>
</comment>
<accession>A0ABS3MT87</accession>
<evidence type="ECO:0000313" key="4">
    <source>
        <dbReference type="Proteomes" id="UP000692816"/>
    </source>
</evidence>
<dbReference type="InterPro" id="IPR023631">
    <property type="entry name" value="Amidase_dom"/>
</dbReference>
<dbReference type="InterPro" id="IPR000120">
    <property type="entry name" value="Amidase"/>
</dbReference>
<proteinExistence type="inferred from homology"/>
<dbReference type="Gene3D" id="3.90.1300.10">
    <property type="entry name" value="Amidase signature (AS) domain"/>
    <property type="match status" value="1"/>
</dbReference>
<evidence type="ECO:0000313" key="3">
    <source>
        <dbReference type="EMBL" id="MBO1434720.1"/>
    </source>
</evidence>
<keyword evidence="4" id="KW-1185">Reference proteome</keyword>
<evidence type="ECO:0000259" key="2">
    <source>
        <dbReference type="Pfam" id="PF01425"/>
    </source>
</evidence>
<name>A0ABS3MT87_9BRAD</name>
<dbReference type="RefSeq" id="WP_207838169.1">
    <property type="nucleotide sequence ID" value="NZ_CP088282.1"/>
</dbReference>
<protein>
    <submittedName>
        <fullName evidence="3">Amidase</fullName>
    </submittedName>
</protein>
<dbReference type="Proteomes" id="UP000692816">
    <property type="component" value="Unassembled WGS sequence"/>
</dbReference>
<sequence>MDQNELGALSAFSIAKLVRSREISPVEVIAAAIERTERRNPSLNAVVFTDFEGAMDRARELEVRIMRGDRVGVLAGVPTYMKDLFDFKPGWPSTLGGIRALSDFRPDLLSHYPAQMEKADAVVLGKTNSATMGFCGITDNFLFGPTRNPFDLSRNSGGSSGGAAAVADGIVPLAEGSDGGGSIRIPAAWSGVVGFQASFGRVPVVMRPNAFGATAPFVYEGPMAREVVDVALSMNVLAKADPRDPHSVETSFDFLDAMNRSVKGKKIGFTTNFGIFPVEPEVANVVTDAVKTFELAGAHIEPLEIRLPFSSAKLSDLWCRMICAGSYAVLQSLSKTGIDILKDHRADLPPELVHWIGVAERMSLRELHADQLMRTIVFDEFVRVFEAYDYIVAPTTTCLPVKNGHDGDTLGPFEVNGIPVNRRIGWAMTYFSNFTGNPCASVPAGMTSGLPVGLQIMGRRRADEDVIAACACFERLRPWKPQYDALSHRALTIP</sequence>